<sequence length="71" mass="7578">MAHLGARQTEDLEVAGSSPARPILFGFVLALSLCLGLLCLLGGVTEDLEVIGSSPARPIMSFFPFRLSWCV</sequence>
<gene>
    <name evidence="2" type="ORF">BO99DRAFT_263975</name>
</gene>
<organism evidence="2 3">
    <name type="scientific">Aspergillus violaceofuscus (strain CBS 115571)</name>
    <dbReference type="NCBI Taxonomy" id="1450538"/>
    <lineage>
        <taxon>Eukaryota</taxon>
        <taxon>Fungi</taxon>
        <taxon>Dikarya</taxon>
        <taxon>Ascomycota</taxon>
        <taxon>Pezizomycotina</taxon>
        <taxon>Eurotiomycetes</taxon>
        <taxon>Eurotiomycetidae</taxon>
        <taxon>Eurotiales</taxon>
        <taxon>Aspergillaceae</taxon>
        <taxon>Aspergillus</taxon>
    </lineage>
</organism>
<keyword evidence="1" id="KW-1133">Transmembrane helix</keyword>
<protein>
    <submittedName>
        <fullName evidence="2">Uncharacterized protein</fullName>
    </submittedName>
</protein>
<dbReference type="EMBL" id="KZ825195">
    <property type="protein sequence ID" value="PYI15119.1"/>
    <property type="molecule type" value="Genomic_DNA"/>
</dbReference>
<dbReference type="AlphaFoldDB" id="A0A2V5GUP0"/>
<accession>A0A2V5GUP0</accession>
<keyword evidence="1" id="KW-0812">Transmembrane</keyword>
<evidence type="ECO:0000313" key="2">
    <source>
        <dbReference type="EMBL" id="PYI15119.1"/>
    </source>
</evidence>
<keyword evidence="1" id="KW-0472">Membrane</keyword>
<evidence type="ECO:0000256" key="1">
    <source>
        <dbReference type="SAM" id="Phobius"/>
    </source>
</evidence>
<evidence type="ECO:0000313" key="3">
    <source>
        <dbReference type="Proteomes" id="UP000249829"/>
    </source>
</evidence>
<name>A0A2V5GUP0_ASPV1</name>
<keyword evidence="3" id="KW-1185">Reference proteome</keyword>
<proteinExistence type="predicted"/>
<reference evidence="2 3" key="1">
    <citation type="submission" date="2018-02" db="EMBL/GenBank/DDBJ databases">
        <title>The genomes of Aspergillus section Nigri reveals drivers in fungal speciation.</title>
        <authorList>
            <consortium name="DOE Joint Genome Institute"/>
            <person name="Vesth T.C."/>
            <person name="Nybo J."/>
            <person name="Theobald S."/>
            <person name="Brandl J."/>
            <person name="Frisvad J.C."/>
            <person name="Nielsen K.F."/>
            <person name="Lyhne E.K."/>
            <person name="Kogle M.E."/>
            <person name="Kuo A."/>
            <person name="Riley R."/>
            <person name="Clum A."/>
            <person name="Nolan M."/>
            <person name="Lipzen A."/>
            <person name="Salamov A."/>
            <person name="Henrissat B."/>
            <person name="Wiebenga A."/>
            <person name="De vries R.P."/>
            <person name="Grigoriev I.V."/>
            <person name="Mortensen U.H."/>
            <person name="Andersen M.R."/>
            <person name="Baker S.E."/>
        </authorList>
    </citation>
    <scope>NUCLEOTIDE SEQUENCE [LARGE SCALE GENOMIC DNA]</scope>
    <source>
        <strain evidence="2 3">CBS 115571</strain>
    </source>
</reference>
<feature type="transmembrane region" description="Helical" evidence="1">
    <location>
        <begin position="23"/>
        <end position="44"/>
    </location>
</feature>
<dbReference type="Proteomes" id="UP000249829">
    <property type="component" value="Unassembled WGS sequence"/>
</dbReference>